<dbReference type="GO" id="GO:0008582">
    <property type="term" value="P:regulation of synaptic assembly at neuromuscular junction"/>
    <property type="evidence" value="ECO:0007669"/>
    <property type="project" value="TreeGrafter"/>
</dbReference>
<accession>A0AAV8XFV7</accession>
<gene>
    <name evidence="1" type="ORF">NQ318_022264</name>
</gene>
<evidence type="ECO:0008006" key="3">
    <source>
        <dbReference type="Google" id="ProtNLM"/>
    </source>
</evidence>
<comment type="caution">
    <text evidence="1">The sequence shown here is derived from an EMBL/GenBank/DDBJ whole genome shotgun (WGS) entry which is preliminary data.</text>
</comment>
<evidence type="ECO:0000313" key="1">
    <source>
        <dbReference type="EMBL" id="KAJ8937846.1"/>
    </source>
</evidence>
<name>A0AAV8XFV7_9CUCU</name>
<dbReference type="EMBL" id="JAPWTK010000611">
    <property type="protein sequence ID" value="KAJ8937846.1"/>
    <property type="molecule type" value="Genomic_DNA"/>
</dbReference>
<proteinExistence type="predicted"/>
<dbReference type="PANTHER" id="PTHR45943">
    <property type="entry name" value="E3 UBIQUITIN-PROTEIN LIGASE MYCBP2"/>
    <property type="match status" value="1"/>
</dbReference>
<dbReference type="AlphaFoldDB" id="A0AAV8XFV7"/>
<dbReference type="GO" id="GO:0007411">
    <property type="term" value="P:axon guidance"/>
    <property type="evidence" value="ECO:0007669"/>
    <property type="project" value="TreeGrafter"/>
</dbReference>
<protein>
    <recommendedName>
        <fullName evidence="3">C2H2-type domain-containing protein</fullName>
    </recommendedName>
</protein>
<dbReference type="GO" id="GO:0005886">
    <property type="term" value="C:plasma membrane"/>
    <property type="evidence" value="ECO:0007669"/>
    <property type="project" value="TreeGrafter"/>
</dbReference>
<dbReference type="PANTHER" id="PTHR45943:SF1">
    <property type="entry name" value="E3 UBIQUITIN-PROTEIN LIGASE MYCBP2"/>
    <property type="match status" value="1"/>
</dbReference>
<evidence type="ECO:0000313" key="2">
    <source>
        <dbReference type="Proteomes" id="UP001162162"/>
    </source>
</evidence>
<dbReference type="Proteomes" id="UP001162162">
    <property type="component" value="Unassembled WGS sequence"/>
</dbReference>
<reference evidence="1" key="1">
    <citation type="journal article" date="2023" name="Insect Mol. Biol.">
        <title>Genome sequencing provides insights into the evolution of gene families encoding plant cell wall-degrading enzymes in longhorned beetles.</title>
        <authorList>
            <person name="Shin N.R."/>
            <person name="Okamura Y."/>
            <person name="Kirsch R."/>
            <person name="Pauchet Y."/>
        </authorList>
    </citation>
    <scope>NUCLEOTIDE SEQUENCE</scope>
    <source>
        <strain evidence="1">AMC_N1</strain>
    </source>
</reference>
<organism evidence="1 2">
    <name type="scientific">Aromia moschata</name>
    <dbReference type="NCBI Taxonomy" id="1265417"/>
    <lineage>
        <taxon>Eukaryota</taxon>
        <taxon>Metazoa</taxon>
        <taxon>Ecdysozoa</taxon>
        <taxon>Arthropoda</taxon>
        <taxon>Hexapoda</taxon>
        <taxon>Insecta</taxon>
        <taxon>Pterygota</taxon>
        <taxon>Neoptera</taxon>
        <taxon>Endopterygota</taxon>
        <taxon>Coleoptera</taxon>
        <taxon>Polyphaga</taxon>
        <taxon>Cucujiformia</taxon>
        <taxon>Chrysomeloidea</taxon>
        <taxon>Cerambycidae</taxon>
        <taxon>Cerambycinae</taxon>
        <taxon>Callichromatini</taxon>
        <taxon>Aromia</taxon>
    </lineage>
</organism>
<dbReference type="GO" id="GO:0005634">
    <property type="term" value="C:nucleus"/>
    <property type="evidence" value="ECO:0007669"/>
    <property type="project" value="TreeGrafter"/>
</dbReference>
<dbReference type="GO" id="GO:0061630">
    <property type="term" value="F:ubiquitin protein ligase activity"/>
    <property type="evidence" value="ECO:0007669"/>
    <property type="project" value="TreeGrafter"/>
</dbReference>
<sequence length="456" mass="49559">MALATTGDMAEDIGLSSYVHSSGAETLCELCGDSFPHPVTYHMHQAHPGCGQHAGGKGYNSGGSYCLGWAGNCGDGGVPGSSWYLLCESCRERYVKMNRTGKQINLRNRCIVRKKNAIKSLSSPTSTLEPHIVMKNNAMFLLELASSAETRMTHPRRSSMSIMPSVSENSSPPDYIGPFGPLPPFQCLQSLGANLHNDEPPFYDEILNKNNFYDGFGAGPSTFGQRLFLEPATGESQCVLPGTVSGPLSEVSMSDNDSDSSKGLRFHRSVSMGTNGIPWSKSGYDGRIIMMRKRNNSSCEIVNDEATHACGRSVANFLIGALKSDTASGNHRQGWITIGNLVSTLTFVGGRLFVAVQPFERTTETNTEKDNPSSVIVRNDINSEGGDDLKLLQRPVLLFILQQHDLDSLQLCMKQALRNQGTQLFTAPLEADIFEPVALYSEKPEFGLLSSSLLDI</sequence>
<keyword evidence="2" id="KW-1185">Reference proteome</keyword>